<keyword evidence="3" id="KW-1185">Reference proteome</keyword>
<keyword evidence="1" id="KW-0732">Signal</keyword>
<sequence length="116" mass="12587">MRLAVLAALVSGLVPEMAAAENLKFYEKPISTMAECHALLALQAPDWKTSPDVIVRKLSNGAELIDHCMADGVAEFYCNPKGKQAMVGVLVDQTVAVCRKTAPKLKVRKGDMLFAR</sequence>
<comment type="caution">
    <text evidence="2">The sequence shown here is derived from an EMBL/GenBank/DDBJ whole genome shotgun (WGS) entry which is preliminary data.</text>
</comment>
<accession>A0A7W6K2W8</accession>
<gene>
    <name evidence="2" type="ORF">GGQ66_002793</name>
</gene>
<dbReference type="EMBL" id="JACIDU010000010">
    <property type="protein sequence ID" value="MBB4104220.1"/>
    <property type="molecule type" value="Genomic_DNA"/>
</dbReference>
<organism evidence="2 3">
    <name type="scientific">Allorhizobium borbori</name>
    <dbReference type="NCBI Taxonomy" id="485907"/>
    <lineage>
        <taxon>Bacteria</taxon>
        <taxon>Pseudomonadati</taxon>
        <taxon>Pseudomonadota</taxon>
        <taxon>Alphaproteobacteria</taxon>
        <taxon>Hyphomicrobiales</taxon>
        <taxon>Rhizobiaceae</taxon>
        <taxon>Rhizobium/Agrobacterium group</taxon>
        <taxon>Allorhizobium</taxon>
    </lineage>
</organism>
<name>A0A7W6K2W8_9HYPH</name>
<dbReference type="AlphaFoldDB" id="A0A7W6K2W8"/>
<evidence type="ECO:0000313" key="3">
    <source>
        <dbReference type="Proteomes" id="UP000584824"/>
    </source>
</evidence>
<proteinExistence type="predicted"/>
<reference evidence="2 3" key="1">
    <citation type="submission" date="2020-08" db="EMBL/GenBank/DDBJ databases">
        <title>Genomic Encyclopedia of Type Strains, Phase IV (KMG-IV): sequencing the most valuable type-strain genomes for metagenomic binning, comparative biology and taxonomic classification.</title>
        <authorList>
            <person name="Goeker M."/>
        </authorList>
    </citation>
    <scope>NUCLEOTIDE SEQUENCE [LARGE SCALE GENOMIC DNA]</scope>
    <source>
        <strain evidence="2 3">DSM 26385</strain>
    </source>
</reference>
<protein>
    <submittedName>
        <fullName evidence="2">Uncharacterized protein</fullName>
    </submittedName>
</protein>
<feature type="signal peptide" evidence="1">
    <location>
        <begin position="1"/>
        <end position="20"/>
    </location>
</feature>
<dbReference type="Proteomes" id="UP000584824">
    <property type="component" value="Unassembled WGS sequence"/>
</dbReference>
<dbReference type="RefSeq" id="WP_183793300.1">
    <property type="nucleotide sequence ID" value="NZ_JACIDU010000010.1"/>
</dbReference>
<feature type="chain" id="PRO_5030592946" evidence="1">
    <location>
        <begin position="21"/>
        <end position="116"/>
    </location>
</feature>
<evidence type="ECO:0000313" key="2">
    <source>
        <dbReference type="EMBL" id="MBB4104220.1"/>
    </source>
</evidence>
<evidence type="ECO:0000256" key="1">
    <source>
        <dbReference type="SAM" id="SignalP"/>
    </source>
</evidence>